<evidence type="ECO:0000313" key="1">
    <source>
        <dbReference type="EMBL" id="CAG8812081.1"/>
    </source>
</evidence>
<accession>A0ABN7W1W0</accession>
<name>A0ABN7W1W0_GIGMA</name>
<protein>
    <submittedName>
        <fullName evidence="1">38946_t:CDS:1</fullName>
    </submittedName>
</protein>
<proteinExistence type="predicted"/>
<sequence>TLNKPLEELLEVLFLFWQGELPRDLDLELLDVQLDVQLDMKLNIELDMELDVKLGIE</sequence>
<dbReference type="EMBL" id="CAJVQB010028282">
    <property type="protein sequence ID" value="CAG8812081.1"/>
    <property type="molecule type" value="Genomic_DNA"/>
</dbReference>
<dbReference type="Proteomes" id="UP000789901">
    <property type="component" value="Unassembled WGS sequence"/>
</dbReference>
<comment type="caution">
    <text evidence="1">The sequence shown here is derived from an EMBL/GenBank/DDBJ whole genome shotgun (WGS) entry which is preliminary data.</text>
</comment>
<evidence type="ECO:0000313" key="2">
    <source>
        <dbReference type="Proteomes" id="UP000789901"/>
    </source>
</evidence>
<keyword evidence="2" id="KW-1185">Reference proteome</keyword>
<reference evidence="1 2" key="1">
    <citation type="submission" date="2021-06" db="EMBL/GenBank/DDBJ databases">
        <authorList>
            <person name="Kallberg Y."/>
            <person name="Tangrot J."/>
            <person name="Rosling A."/>
        </authorList>
    </citation>
    <scope>NUCLEOTIDE SEQUENCE [LARGE SCALE GENOMIC DNA]</scope>
    <source>
        <strain evidence="1 2">120-4 pot B 10/14</strain>
    </source>
</reference>
<organism evidence="1 2">
    <name type="scientific">Gigaspora margarita</name>
    <dbReference type="NCBI Taxonomy" id="4874"/>
    <lineage>
        <taxon>Eukaryota</taxon>
        <taxon>Fungi</taxon>
        <taxon>Fungi incertae sedis</taxon>
        <taxon>Mucoromycota</taxon>
        <taxon>Glomeromycotina</taxon>
        <taxon>Glomeromycetes</taxon>
        <taxon>Diversisporales</taxon>
        <taxon>Gigasporaceae</taxon>
        <taxon>Gigaspora</taxon>
    </lineage>
</organism>
<feature type="non-terminal residue" evidence="1">
    <location>
        <position position="1"/>
    </location>
</feature>
<gene>
    <name evidence="1" type="ORF">GMARGA_LOCUS25483</name>
</gene>